<evidence type="ECO:0000259" key="2">
    <source>
        <dbReference type="SMART" id="SM00942"/>
    </source>
</evidence>
<gene>
    <name evidence="4" type="ORF">GCM10023198_33200</name>
</gene>
<dbReference type="InterPro" id="IPR014820">
    <property type="entry name" value="PriCT_1"/>
</dbReference>
<evidence type="ECO:0000259" key="3">
    <source>
        <dbReference type="SMART" id="SM00943"/>
    </source>
</evidence>
<dbReference type="Proteomes" id="UP001500843">
    <property type="component" value="Unassembled WGS sequence"/>
</dbReference>
<organism evidence="4 5">
    <name type="scientific">Promicromonospora umidemergens</name>
    <dbReference type="NCBI Taxonomy" id="629679"/>
    <lineage>
        <taxon>Bacteria</taxon>
        <taxon>Bacillati</taxon>
        <taxon>Actinomycetota</taxon>
        <taxon>Actinomycetes</taxon>
        <taxon>Micrococcales</taxon>
        <taxon>Promicromonosporaceae</taxon>
        <taxon>Promicromonospora</taxon>
    </lineage>
</organism>
<protein>
    <submittedName>
        <fullName evidence="4">Bifunctional DNA primase/polymerase</fullName>
    </submittedName>
</protein>
<feature type="domain" description="DNA primase/polymerase bifunctional N-terminal" evidence="3">
    <location>
        <begin position="32"/>
        <end position="182"/>
    </location>
</feature>
<reference evidence="5" key="1">
    <citation type="journal article" date="2019" name="Int. J. Syst. Evol. Microbiol.">
        <title>The Global Catalogue of Microorganisms (GCM) 10K type strain sequencing project: providing services to taxonomists for standard genome sequencing and annotation.</title>
        <authorList>
            <consortium name="The Broad Institute Genomics Platform"/>
            <consortium name="The Broad Institute Genome Sequencing Center for Infectious Disease"/>
            <person name="Wu L."/>
            <person name="Ma J."/>
        </authorList>
    </citation>
    <scope>NUCLEOTIDE SEQUENCE [LARGE SCALE GENOMIC DNA]</scope>
    <source>
        <strain evidence="5">JCM 17975</strain>
    </source>
</reference>
<evidence type="ECO:0000313" key="4">
    <source>
        <dbReference type="EMBL" id="GAA4708019.1"/>
    </source>
</evidence>
<name>A0ABP8XH42_9MICO</name>
<proteinExistence type="predicted"/>
<accession>A0ABP8XH42</accession>
<keyword evidence="5" id="KW-1185">Reference proteome</keyword>
<sequence>MAGMDTPQPTDLDQRTHAVVAAFRAPSTADAAHALARAGVPVFPCVPRAKHPRTRRGFQDATTDPGTVAWMWRQWPDANVAIPTGRVSGFDVVDVDTHETGSGEAAFDKAIQHGLTGGWAFTVHTPHDGLHAFHPNPGIEQRSWQLPKVHVDFRSDGGYIVVPPSYVEYDDGTSGTYRLATVASGPPSPVDGGALRDFLQPPRPRPVVAPVTDGDPRAAAERLARYLLSEPGYRHARLFWAACRLAEENHDYDVALSTLGSAAVQLGLSPREAERTIRNAYRHAHPHAAHPTPSPGRESSTFAPGGRRRPNPPQAVIS</sequence>
<dbReference type="SMART" id="SM00943">
    <property type="entry name" value="Prim-Pol"/>
    <property type="match status" value="1"/>
</dbReference>
<comment type="caution">
    <text evidence="4">The sequence shown here is derived from an EMBL/GenBank/DDBJ whole genome shotgun (WGS) entry which is preliminary data.</text>
</comment>
<evidence type="ECO:0000256" key="1">
    <source>
        <dbReference type="SAM" id="MobiDB-lite"/>
    </source>
</evidence>
<feature type="domain" description="Primase C-terminal 1" evidence="2">
    <location>
        <begin position="224"/>
        <end position="286"/>
    </location>
</feature>
<dbReference type="SUPFAM" id="SSF56747">
    <property type="entry name" value="Prim-pol domain"/>
    <property type="match status" value="1"/>
</dbReference>
<dbReference type="SMART" id="SM00942">
    <property type="entry name" value="PriCT_1"/>
    <property type="match status" value="1"/>
</dbReference>
<dbReference type="CDD" id="cd04859">
    <property type="entry name" value="Prim_Pol"/>
    <property type="match status" value="1"/>
</dbReference>
<dbReference type="EMBL" id="BAABHM010000013">
    <property type="protein sequence ID" value="GAA4708019.1"/>
    <property type="molecule type" value="Genomic_DNA"/>
</dbReference>
<dbReference type="Pfam" id="PF09250">
    <property type="entry name" value="Prim-Pol"/>
    <property type="match status" value="1"/>
</dbReference>
<dbReference type="InterPro" id="IPR015330">
    <property type="entry name" value="DNA_primase/pol_bifunc_N"/>
</dbReference>
<feature type="region of interest" description="Disordered" evidence="1">
    <location>
        <begin position="284"/>
        <end position="318"/>
    </location>
</feature>
<evidence type="ECO:0000313" key="5">
    <source>
        <dbReference type="Proteomes" id="UP001500843"/>
    </source>
</evidence>